<proteinExistence type="predicted"/>
<accession>A0A6A6NGI2</accession>
<dbReference type="Proteomes" id="UP000467840">
    <property type="component" value="Chromosome 5"/>
</dbReference>
<name>A0A6A6NGI2_HEVBR</name>
<dbReference type="EMBL" id="JAAGAX010000001">
    <property type="protein sequence ID" value="KAF2324200.1"/>
    <property type="molecule type" value="Genomic_DNA"/>
</dbReference>
<organism evidence="1 2">
    <name type="scientific">Hevea brasiliensis</name>
    <name type="common">Para rubber tree</name>
    <name type="synonym">Siphonia brasiliensis</name>
    <dbReference type="NCBI Taxonomy" id="3981"/>
    <lineage>
        <taxon>Eukaryota</taxon>
        <taxon>Viridiplantae</taxon>
        <taxon>Streptophyta</taxon>
        <taxon>Embryophyta</taxon>
        <taxon>Tracheophyta</taxon>
        <taxon>Spermatophyta</taxon>
        <taxon>Magnoliopsida</taxon>
        <taxon>eudicotyledons</taxon>
        <taxon>Gunneridae</taxon>
        <taxon>Pentapetalae</taxon>
        <taxon>rosids</taxon>
        <taxon>fabids</taxon>
        <taxon>Malpighiales</taxon>
        <taxon>Euphorbiaceae</taxon>
        <taxon>Crotonoideae</taxon>
        <taxon>Micrandreae</taxon>
        <taxon>Hevea</taxon>
    </lineage>
</organism>
<keyword evidence="2" id="KW-1185">Reference proteome</keyword>
<comment type="caution">
    <text evidence="1">The sequence shown here is derived from an EMBL/GenBank/DDBJ whole genome shotgun (WGS) entry which is preliminary data.</text>
</comment>
<protein>
    <submittedName>
        <fullName evidence="1">Uncharacterized protein</fullName>
    </submittedName>
</protein>
<gene>
    <name evidence="1" type="ORF">GH714_009882</name>
</gene>
<dbReference type="AlphaFoldDB" id="A0A6A6NGI2"/>
<reference evidence="1 2" key="1">
    <citation type="journal article" date="2020" name="Mol. Plant">
        <title>The Chromosome-Based Rubber Tree Genome Provides New Insights into Spurge Genome Evolution and Rubber Biosynthesis.</title>
        <authorList>
            <person name="Liu J."/>
            <person name="Shi C."/>
            <person name="Shi C.C."/>
            <person name="Li W."/>
            <person name="Zhang Q.J."/>
            <person name="Zhang Y."/>
            <person name="Li K."/>
            <person name="Lu H.F."/>
            <person name="Shi C."/>
            <person name="Zhu S.T."/>
            <person name="Xiao Z.Y."/>
            <person name="Nan H."/>
            <person name="Yue Y."/>
            <person name="Zhu X.G."/>
            <person name="Wu Y."/>
            <person name="Hong X.N."/>
            <person name="Fan G.Y."/>
            <person name="Tong Y."/>
            <person name="Zhang D."/>
            <person name="Mao C.L."/>
            <person name="Liu Y.L."/>
            <person name="Hao S.J."/>
            <person name="Liu W.Q."/>
            <person name="Lv M.Q."/>
            <person name="Zhang H.B."/>
            <person name="Liu Y."/>
            <person name="Hu-Tang G.R."/>
            <person name="Wang J.P."/>
            <person name="Wang J.H."/>
            <person name="Sun Y.H."/>
            <person name="Ni S.B."/>
            <person name="Chen W.B."/>
            <person name="Zhang X.C."/>
            <person name="Jiao Y.N."/>
            <person name="Eichler E.E."/>
            <person name="Li G.H."/>
            <person name="Liu X."/>
            <person name="Gao L.Z."/>
        </authorList>
    </citation>
    <scope>NUCLEOTIDE SEQUENCE [LARGE SCALE GENOMIC DNA]</scope>
    <source>
        <strain evidence="2">cv. GT1</strain>
        <tissue evidence="1">Leaf</tissue>
    </source>
</reference>
<evidence type="ECO:0000313" key="1">
    <source>
        <dbReference type="EMBL" id="KAF2324200.1"/>
    </source>
</evidence>
<evidence type="ECO:0000313" key="2">
    <source>
        <dbReference type="Proteomes" id="UP000467840"/>
    </source>
</evidence>
<sequence length="216" mass="23810">MPQKACCRSWARSGKFLDHSGSKSRFLPNSSVSRRFWAILEIFSSEPHFACLRARTAPKHFPSAPDASRALQALPEALRVNLISSRSPRATLALHACPSPEEPRLARLPCAAALRAPVRTPKPLFGAVPRSLRALLAFVRVAQPMNLILACVAPQHAPQAPVGLQPAVNLILGLAWQLEPHFHLRLLNCSPAHPMGLFSWPLAKKIRPLRELTFVE</sequence>